<dbReference type="GO" id="GO:0019631">
    <property type="term" value="P:quinate catabolic process"/>
    <property type="evidence" value="ECO:0007669"/>
    <property type="project" value="TreeGrafter"/>
</dbReference>
<dbReference type="AlphaFoldDB" id="E7C1X1"/>
<feature type="active site" description="Proton acceptor" evidence="8 9">
    <location>
        <position position="19"/>
    </location>
</feature>
<protein>
    <recommendedName>
        <fullName evidence="6 8">3-dehydroquinate dehydratase</fullName>
        <shortName evidence="8">3-dehydroquinase</shortName>
        <ecNumber evidence="6 8">4.2.1.10</ecNumber>
    </recommendedName>
    <alternativeName>
        <fullName evidence="8">Type II DHQase</fullName>
    </alternativeName>
</protein>
<dbReference type="UniPathway" id="UPA00053">
    <property type="reaction ID" value="UER00086"/>
</dbReference>
<dbReference type="InterPro" id="IPR001874">
    <property type="entry name" value="DHquinase_II"/>
</dbReference>
<evidence type="ECO:0000256" key="11">
    <source>
        <dbReference type="PIRSR" id="PIRSR001399-3"/>
    </source>
</evidence>
<dbReference type="PANTHER" id="PTHR21272">
    <property type="entry name" value="CATABOLIC 3-DEHYDROQUINASE"/>
    <property type="match status" value="1"/>
</dbReference>
<evidence type="ECO:0000256" key="10">
    <source>
        <dbReference type="PIRSR" id="PIRSR001399-2"/>
    </source>
</evidence>
<evidence type="ECO:0000256" key="5">
    <source>
        <dbReference type="ARBA" id="ARBA00011193"/>
    </source>
</evidence>
<keyword evidence="7 8" id="KW-0456">Lyase</keyword>
<feature type="binding site" evidence="8 10">
    <location>
        <position position="84"/>
    </location>
    <ligand>
        <name>substrate</name>
    </ligand>
</feature>
<dbReference type="PROSITE" id="PS01029">
    <property type="entry name" value="DEHYDROQUINASE_II"/>
    <property type="match status" value="1"/>
</dbReference>
<feature type="binding site" evidence="8 10">
    <location>
        <begin position="98"/>
        <end position="99"/>
    </location>
    <ligand>
        <name>substrate</name>
    </ligand>
</feature>
<comment type="catalytic activity">
    <reaction evidence="1 8">
        <text>3-dehydroquinate = 3-dehydroshikimate + H2O</text>
        <dbReference type="Rhea" id="RHEA:21096"/>
        <dbReference type="ChEBI" id="CHEBI:15377"/>
        <dbReference type="ChEBI" id="CHEBI:16630"/>
        <dbReference type="ChEBI" id="CHEBI:32364"/>
        <dbReference type="EC" id="4.2.1.10"/>
    </reaction>
</comment>
<evidence type="ECO:0000256" key="9">
    <source>
        <dbReference type="PIRSR" id="PIRSR001399-1"/>
    </source>
</evidence>
<dbReference type="InterPro" id="IPR036441">
    <property type="entry name" value="DHquinase_II_sf"/>
</dbReference>
<dbReference type="NCBIfam" id="NF003807">
    <property type="entry name" value="PRK05395.1-4"/>
    <property type="match status" value="1"/>
</dbReference>
<dbReference type="PANTHER" id="PTHR21272:SF3">
    <property type="entry name" value="CATABOLIC 3-DEHYDROQUINASE"/>
    <property type="match status" value="1"/>
</dbReference>
<dbReference type="Pfam" id="PF01220">
    <property type="entry name" value="DHquinase_II"/>
    <property type="match status" value="1"/>
</dbReference>
<comment type="pathway">
    <text evidence="3 8">Metabolic intermediate biosynthesis; chorismate biosynthesis; chorismate from D-erythrose 4-phosphate and phosphoenolpyruvate: step 3/7.</text>
</comment>
<feature type="binding site" evidence="8 10">
    <location>
        <position position="108"/>
    </location>
    <ligand>
        <name>substrate</name>
    </ligand>
</feature>
<evidence type="ECO:0000256" key="6">
    <source>
        <dbReference type="ARBA" id="ARBA00012060"/>
    </source>
</evidence>
<keyword evidence="8" id="KW-0057">Aromatic amino acid biosynthesis</keyword>
<dbReference type="InterPro" id="IPR018509">
    <property type="entry name" value="DHquinase_II_CS"/>
</dbReference>
<keyword evidence="8" id="KW-0028">Amino-acid biosynthesis</keyword>
<evidence type="ECO:0000256" key="3">
    <source>
        <dbReference type="ARBA" id="ARBA00004902"/>
    </source>
</evidence>
<evidence type="ECO:0000256" key="2">
    <source>
        <dbReference type="ARBA" id="ARBA00003924"/>
    </source>
</evidence>
<feature type="active site" description="Proton donor" evidence="8 9">
    <location>
        <position position="97"/>
    </location>
</feature>
<dbReference type="SUPFAM" id="SSF52304">
    <property type="entry name" value="Type II 3-dehydroquinate dehydratase"/>
    <property type="match status" value="1"/>
</dbReference>
<dbReference type="PIRSF" id="PIRSF001399">
    <property type="entry name" value="DHquinase_II"/>
    <property type="match status" value="1"/>
</dbReference>
<organism evidence="12">
    <name type="scientific">uncultured gamma proteobacterium HF0070_10G19</name>
    <dbReference type="NCBI Taxonomy" id="723565"/>
    <lineage>
        <taxon>Bacteria</taxon>
        <taxon>Pseudomonadati</taxon>
        <taxon>Pseudomonadota</taxon>
        <taxon>Gammaproteobacteria</taxon>
        <taxon>environmental samples</taxon>
    </lineage>
</organism>
<proteinExistence type="inferred from homology"/>
<dbReference type="HAMAP" id="MF_00169">
    <property type="entry name" value="AroQ"/>
    <property type="match status" value="1"/>
</dbReference>
<dbReference type="GO" id="GO:0009073">
    <property type="term" value="P:aromatic amino acid family biosynthetic process"/>
    <property type="evidence" value="ECO:0007669"/>
    <property type="project" value="UniProtKB-KW"/>
</dbReference>
<feature type="site" description="Transition state stabilizer" evidence="8 11">
    <location>
        <position position="14"/>
    </location>
</feature>
<dbReference type="EC" id="4.2.1.10" evidence="6 8"/>
<sequence>MLINGPNLNLLGQREVDIYGSKTLNEIENKLKNIANRENAELICFQSNSEGEMIDQVHDALDLDVQFILINPAAYTHTSIALRDAFLSTSIPFYEVHITDINDREDFRKISYLKDIAQKSFIGHGVKGYEIALLHAIKEMRT</sequence>
<accession>E7C1X1</accession>
<dbReference type="Gene3D" id="3.40.50.9100">
    <property type="entry name" value="Dehydroquinase, class II"/>
    <property type="match status" value="1"/>
</dbReference>
<reference evidence="12" key="1">
    <citation type="submission" date="2010-01" db="EMBL/GenBank/DDBJ databases">
        <title>Genome fragments of uncultured bacteria from the North Pacific subtropical Gyre.</title>
        <authorList>
            <person name="Pham V.D."/>
            <person name="Delong E.F."/>
        </authorList>
    </citation>
    <scope>NUCLEOTIDE SEQUENCE</scope>
</reference>
<comment type="subunit">
    <text evidence="5 8">Homododecamer.</text>
</comment>
<comment type="function">
    <text evidence="2 8">Catalyzes a trans-dehydration via an enolate intermediate.</text>
</comment>
<feature type="binding site" evidence="8 10">
    <location>
        <position position="71"/>
    </location>
    <ligand>
        <name>substrate</name>
    </ligand>
</feature>
<evidence type="ECO:0000256" key="8">
    <source>
        <dbReference type="HAMAP-Rule" id="MF_00169"/>
    </source>
</evidence>
<name>E7C1X1_9GAMM</name>
<dbReference type="GO" id="GO:0009423">
    <property type="term" value="P:chorismate biosynthetic process"/>
    <property type="evidence" value="ECO:0007669"/>
    <property type="project" value="UniProtKB-UniRule"/>
</dbReference>
<dbReference type="GO" id="GO:0008652">
    <property type="term" value="P:amino acid biosynthetic process"/>
    <property type="evidence" value="ECO:0007669"/>
    <property type="project" value="UniProtKB-KW"/>
</dbReference>
<evidence type="ECO:0000256" key="7">
    <source>
        <dbReference type="ARBA" id="ARBA00023239"/>
    </source>
</evidence>
<evidence type="ECO:0000256" key="1">
    <source>
        <dbReference type="ARBA" id="ARBA00001864"/>
    </source>
</evidence>
<dbReference type="GO" id="GO:0003855">
    <property type="term" value="F:3-dehydroquinate dehydratase activity"/>
    <property type="evidence" value="ECO:0007669"/>
    <property type="project" value="UniProtKB-UniRule"/>
</dbReference>
<dbReference type="EMBL" id="GU567955">
    <property type="protein sequence ID" value="ADI21445.1"/>
    <property type="molecule type" value="Genomic_DNA"/>
</dbReference>
<dbReference type="NCBIfam" id="NF003805">
    <property type="entry name" value="PRK05395.1-2"/>
    <property type="match status" value="1"/>
</dbReference>
<dbReference type="NCBIfam" id="TIGR01088">
    <property type="entry name" value="aroQ"/>
    <property type="match status" value="1"/>
</dbReference>
<gene>
    <name evidence="8" type="primary">aroQ</name>
</gene>
<evidence type="ECO:0000256" key="4">
    <source>
        <dbReference type="ARBA" id="ARBA00011037"/>
    </source>
</evidence>
<evidence type="ECO:0000313" key="12">
    <source>
        <dbReference type="EMBL" id="ADI21445.1"/>
    </source>
</evidence>
<feature type="binding site" evidence="8 10">
    <location>
        <position position="77"/>
    </location>
    <ligand>
        <name>substrate</name>
    </ligand>
</feature>
<dbReference type="CDD" id="cd00466">
    <property type="entry name" value="DHQase_II"/>
    <property type="match status" value="1"/>
</dbReference>
<comment type="similarity">
    <text evidence="4 8">Belongs to the type-II 3-dehydroquinase family.</text>
</comment>